<dbReference type="SUPFAM" id="SSF103473">
    <property type="entry name" value="MFS general substrate transporter"/>
    <property type="match status" value="1"/>
</dbReference>
<feature type="domain" description="Major facilitator superfamily (MFS) profile" evidence="8">
    <location>
        <begin position="10"/>
        <end position="189"/>
    </location>
</feature>
<evidence type="ECO:0000259" key="8">
    <source>
        <dbReference type="PROSITE" id="PS50850"/>
    </source>
</evidence>
<comment type="caution">
    <text evidence="9">The sequence shown here is derived from an EMBL/GenBank/DDBJ whole genome shotgun (WGS) entry which is preliminary data.</text>
</comment>
<dbReference type="EMBL" id="NTFS01000335">
    <property type="protein sequence ID" value="PAX51777.1"/>
    <property type="molecule type" value="Genomic_DNA"/>
</dbReference>
<dbReference type="Proteomes" id="UP000218238">
    <property type="component" value="Unassembled WGS sequence"/>
</dbReference>
<dbReference type="PANTHER" id="PTHR23517">
    <property type="entry name" value="RESISTANCE PROTEIN MDTM, PUTATIVE-RELATED-RELATED"/>
    <property type="match status" value="1"/>
</dbReference>
<dbReference type="InterPro" id="IPR001958">
    <property type="entry name" value="Tet-R_TetA/multi-R_MdtG-like"/>
</dbReference>
<dbReference type="GO" id="GO:0022857">
    <property type="term" value="F:transmembrane transporter activity"/>
    <property type="evidence" value="ECO:0007669"/>
    <property type="project" value="InterPro"/>
</dbReference>
<dbReference type="AlphaFoldDB" id="A0A2A2TDA2"/>
<evidence type="ECO:0000256" key="2">
    <source>
        <dbReference type="ARBA" id="ARBA00022448"/>
    </source>
</evidence>
<feature type="transmembrane region" description="Helical" evidence="7">
    <location>
        <begin position="20"/>
        <end position="41"/>
    </location>
</feature>
<gene>
    <name evidence="9" type="ORF">CK510_22905</name>
</gene>
<comment type="subcellular location">
    <subcellularLocation>
        <location evidence="1">Cell membrane</location>
        <topology evidence="1">Multi-pass membrane protein</topology>
    </subcellularLocation>
</comment>
<organism evidence="9 10">
    <name type="scientific">Brunnivagina elsteri CCALA 953</name>
    <dbReference type="NCBI Taxonomy" id="987040"/>
    <lineage>
        <taxon>Bacteria</taxon>
        <taxon>Bacillati</taxon>
        <taxon>Cyanobacteriota</taxon>
        <taxon>Cyanophyceae</taxon>
        <taxon>Nostocales</taxon>
        <taxon>Calotrichaceae</taxon>
        <taxon>Brunnivagina</taxon>
    </lineage>
</organism>
<dbReference type="InterPro" id="IPR036259">
    <property type="entry name" value="MFS_trans_sf"/>
</dbReference>
<evidence type="ECO:0000256" key="1">
    <source>
        <dbReference type="ARBA" id="ARBA00004651"/>
    </source>
</evidence>
<dbReference type="RefSeq" id="WP_143289390.1">
    <property type="nucleotide sequence ID" value="NZ_NTFS01000335.1"/>
</dbReference>
<feature type="transmembrane region" description="Helical" evidence="7">
    <location>
        <begin position="168"/>
        <end position="188"/>
    </location>
</feature>
<dbReference type="PRINTS" id="PR01035">
    <property type="entry name" value="TCRTETA"/>
</dbReference>
<evidence type="ECO:0000256" key="7">
    <source>
        <dbReference type="SAM" id="Phobius"/>
    </source>
</evidence>
<evidence type="ECO:0000256" key="5">
    <source>
        <dbReference type="ARBA" id="ARBA00022989"/>
    </source>
</evidence>
<dbReference type="PROSITE" id="PS50850">
    <property type="entry name" value="MFS"/>
    <property type="match status" value="1"/>
</dbReference>
<evidence type="ECO:0000256" key="4">
    <source>
        <dbReference type="ARBA" id="ARBA00022692"/>
    </source>
</evidence>
<keyword evidence="4 7" id="KW-0812">Transmembrane</keyword>
<dbReference type="InterPro" id="IPR020846">
    <property type="entry name" value="MFS_dom"/>
</dbReference>
<accession>A0A2A2TDA2</accession>
<keyword evidence="5 7" id="KW-1133">Transmembrane helix</keyword>
<proteinExistence type="predicted"/>
<feature type="non-terminal residue" evidence="9">
    <location>
        <position position="189"/>
    </location>
</feature>
<reference evidence="9 10" key="1">
    <citation type="submission" date="2017-08" db="EMBL/GenBank/DDBJ databases">
        <title>Draft genome sequence of filamentous cyanobacterium Calothrix elsteri CCALA 953.</title>
        <authorList>
            <person name="Gagunashvili A.N."/>
            <person name="Elster J."/>
            <person name="Andresson O.S."/>
        </authorList>
    </citation>
    <scope>NUCLEOTIDE SEQUENCE [LARGE SCALE GENOMIC DNA]</scope>
    <source>
        <strain evidence="9 10">CCALA 953</strain>
    </source>
</reference>
<feature type="transmembrane region" description="Helical" evidence="7">
    <location>
        <begin position="102"/>
        <end position="120"/>
    </location>
</feature>
<feature type="transmembrane region" description="Helical" evidence="7">
    <location>
        <begin position="47"/>
        <end position="68"/>
    </location>
</feature>
<keyword evidence="3" id="KW-1003">Cell membrane</keyword>
<evidence type="ECO:0000313" key="10">
    <source>
        <dbReference type="Proteomes" id="UP000218238"/>
    </source>
</evidence>
<dbReference type="PANTHER" id="PTHR23517:SF3">
    <property type="entry name" value="INTEGRAL MEMBRANE TRANSPORT PROTEIN"/>
    <property type="match status" value="1"/>
</dbReference>
<keyword evidence="10" id="KW-1185">Reference proteome</keyword>
<protein>
    <submittedName>
        <fullName evidence="9">MFS transporter</fullName>
    </submittedName>
</protein>
<name>A0A2A2TDA2_9CYAN</name>
<sequence length="189" mass="19892">MKISSQIPQQVWIQTIARGLYQLGSGVLLFYIPIVFVNYGNLSATEVGFAVGGGAISGFAGNILGGILADSPKFGRKRSLILSSAFSIISSLIAVFTENFLLLLLVNVVFGVSTGLYWTAADASVMDVTTPEQRQSAFSLLGVADNLGLAAGTLGGGMLLKLLHPAEFIFAGSAIAFLILLLFFPLGMR</sequence>
<keyword evidence="6 7" id="KW-0472">Membrane</keyword>
<evidence type="ECO:0000313" key="9">
    <source>
        <dbReference type="EMBL" id="PAX51777.1"/>
    </source>
</evidence>
<dbReference type="Pfam" id="PF07690">
    <property type="entry name" value="MFS_1"/>
    <property type="match status" value="1"/>
</dbReference>
<dbReference type="Gene3D" id="1.20.1250.20">
    <property type="entry name" value="MFS general substrate transporter like domains"/>
    <property type="match status" value="1"/>
</dbReference>
<dbReference type="InterPro" id="IPR011701">
    <property type="entry name" value="MFS"/>
</dbReference>
<keyword evidence="2" id="KW-0813">Transport</keyword>
<evidence type="ECO:0000256" key="6">
    <source>
        <dbReference type="ARBA" id="ARBA00023136"/>
    </source>
</evidence>
<dbReference type="GO" id="GO:0005886">
    <property type="term" value="C:plasma membrane"/>
    <property type="evidence" value="ECO:0007669"/>
    <property type="project" value="UniProtKB-SubCell"/>
</dbReference>
<evidence type="ECO:0000256" key="3">
    <source>
        <dbReference type="ARBA" id="ARBA00022475"/>
    </source>
</evidence>
<dbReference type="InterPro" id="IPR050171">
    <property type="entry name" value="MFS_Transporters"/>
</dbReference>
<dbReference type="OrthoDB" id="9793283at2"/>